<dbReference type="Ensembl" id="ENSFALT00000025333.1">
    <property type="protein sequence ID" value="ENSFALP00000033458.1"/>
    <property type="gene ID" value="ENSFALG00000027579.1"/>
</dbReference>
<reference evidence="1" key="2">
    <citation type="submission" date="2025-08" db="UniProtKB">
        <authorList>
            <consortium name="Ensembl"/>
        </authorList>
    </citation>
    <scope>IDENTIFICATION</scope>
</reference>
<evidence type="ECO:0000313" key="1">
    <source>
        <dbReference type="Ensembl" id="ENSFALP00000033458.1"/>
    </source>
</evidence>
<dbReference type="AlphaFoldDB" id="A0A803WEQ2"/>
<organism evidence="1 2">
    <name type="scientific">Ficedula albicollis</name>
    <name type="common">Collared flycatcher</name>
    <name type="synonym">Muscicapa albicollis</name>
    <dbReference type="NCBI Taxonomy" id="59894"/>
    <lineage>
        <taxon>Eukaryota</taxon>
        <taxon>Metazoa</taxon>
        <taxon>Chordata</taxon>
        <taxon>Craniata</taxon>
        <taxon>Vertebrata</taxon>
        <taxon>Euteleostomi</taxon>
        <taxon>Archelosauria</taxon>
        <taxon>Archosauria</taxon>
        <taxon>Dinosauria</taxon>
        <taxon>Saurischia</taxon>
        <taxon>Theropoda</taxon>
        <taxon>Coelurosauria</taxon>
        <taxon>Aves</taxon>
        <taxon>Neognathae</taxon>
        <taxon>Neoaves</taxon>
        <taxon>Telluraves</taxon>
        <taxon>Australaves</taxon>
        <taxon>Passeriformes</taxon>
        <taxon>Muscicapidae</taxon>
        <taxon>Ficedula</taxon>
    </lineage>
</organism>
<evidence type="ECO:0008006" key="3">
    <source>
        <dbReference type="Google" id="ProtNLM"/>
    </source>
</evidence>
<dbReference type="InterPro" id="IPR043502">
    <property type="entry name" value="DNA/RNA_pol_sf"/>
</dbReference>
<dbReference type="Proteomes" id="UP000016665">
    <property type="component" value="Chromosome 1A"/>
</dbReference>
<reference evidence="1 2" key="1">
    <citation type="journal article" date="2012" name="Nature">
        <title>The genomic landscape of species divergence in Ficedula flycatchers.</title>
        <authorList>
            <person name="Ellegren H."/>
            <person name="Smeds L."/>
            <person name="Burri R."/>
            <person name="Olason P.I."/>
            <person name="Backstrom N."/>
            <person name="Kawakami T."/>
            <person name="Kunstner A."/>
            <person name="Makinen H."/>
            <person name="Nadachowska-Brzyska K."/>
            <person name="Qvarnstrom A."/>
            <person name="Uebbing S."/>
            <person name="Wolf J.B."/>
        </authorList>
    </citation>
    <scope>NUCLEOTIDE SEQUENCE [LARGE SCALE GENOMIC DNA]</scope>
</reference>
<accession>A0A803WEQ2</accession>
<keyword evidence="2" id="KW-1185">Reference proteome</keyword>
<dbReference type="Gene3D" id="3.30.70.270">
    <property type="match status" value="1"/>
</dbReference>
<name>A0A803WEQ2_FICAL</name>
<sequence>MQLPINVQQYPLPSGAKEGLKPVLLVLQNSPVWQIQKPKADTVTVYQYIDDVLIAGEEKKEVEGVRKPDTVAVYQYIDDVLIGEEEIEEVKDVQQKIISHLESLNLQIASEEIQKPPQEVKFLKTATTGTAPFLKQPLLGLPTLTGWPRNPL</sequence>
<reference evidence="1" key="3">
    <citation type="submission" date="2025-09" db="UniProtKB">
        <authorList>
            <consortium name="Ensembl"/>
        </authorList>
    </citation>
    <scope>IDENTIFICATION</scope>
</reference>
<evidence type="ECO:0000313" key="2">
    <source>
        <dbReference type="Proteomes" id="UP000016665"/>
    </source>
</evidence>
<dbReference type="SUPFAM" id="SSF56672">
    <property type="entry name" value="DNA/RNA polymerases"/>
    <property type="match status" value="1"/>
</dbReference>
<dbReference type="InterPro" id="IPR043128">
    <property type="entry name" value="Rev_trsase/Diguanyl_cyclase"/>
</dbReference>
<protein>
    <recommendedName>
        <fullName evidence="3">Reverse transcriptase domain-containing protein</fullName>
    </recommendedName>
</protein>
<proteinExistence type="predicted"/>